<dbReference type="EMBL" id="JARRTL010000035">
    <property type="protein sequence ID" value="MEC0487731.1"/>
    <property type="molecule type" value="Genomic_DNA"/>
</dbReference>
<comment type="cofactor">
    <cofactor evidence="1">
        <name>pyridoxal 5'-phosphate</name>
        <dbReference type="ChEBI" id="CHEBI:597326"/>
    </cofactor>
</comment>
<dbReference type="Proteomes" id="UP000036168">
    <property type="component" value="Unassembled WGS sequence"/>
</dbReference>
<reference evidence="8 10" key="1">
    <citation type="journal article" date="2015" name="Int. J. Syst. Evol. Microbiol.">
        <title>Bacillus glycinifermentans sp. nov., isolated from fermented soybean paste.</title>
        <authorList>
            <person name="Kim S.J."/>
            <person name="Dunlap C.A."/>
            <person name="Kwon S.W."/>
            <person name="Rooney A.P."/>
        </authorList>
    </citation>
    <scope>NUCLEOTIDE SEQUENCE [LARGE SCALE GENOMIC DNA]</scope>
    <source>
        <strain evidence="8 10">GO-13</strain>
    </source>
</reference>
<dbReference type="Pfam" id="PF01276">
    <property type="entry name" value="OKR_DC_1"/>
    <property type="match status" value="1"/>
</dbReference>
<evidence type="ECO:0000313" key="9">
    <source>
        <dbReference type="EMBL" id="MEC0487731.1"/>
    </source>
</evidence>
<comment type="caution">
    <text evidence="8">The sequence shown here is derived from an EMBL/GenBank/DDBJ whole genome shotgun (WGS) entry which is preliminary data.</text>
</comment>
<dbReference type="InterPro" id="IPR015421">
    <property type="entry name" value="PyrdxlP-dep_Trfase_major"/>
</dbReference>
<accession>A0A0J6ER46</accession>
<keyword evidence="9" id="KW-0808">Transferase</keyword>
<keyword evidence="4" id="KW-0663">Pyridoxal phosphate</keyword>
<dbReference type="Gene3D" id="3.40.640.10">
    <property type="entry name" value="Type I PLP-dependent aspartate aminotransferase-like (Major domain)"/>
    <property type="match status" value="1"/>
</dbReference>
<dbReference type="GO" id="GO:0016831">
    <property type="term" value="F:carboxy-lyase activity"/>
    <property type="evidence" value="ECO:0007669"/>
    <property type="project" value="UniProtKB-KW"/>
</dbReference>
<keyword evidence="11" id="KW-1185">Reference proteome</keyword>
<keyword evidence="3" id="KW-0210">Decarboxylase</keyword>
<dbReference type="SUPFAM" id="SSF53383">
    <property type="entry name" value="PLP-dependent transferases"/>
    <property type="match status" value="1"/>
</dbReference>
<keyword evidence="5" id="KW-0456">Lyase</keyword>
<gene>
    <name evidence="8" type="ORF">AB447_214875</name>
    <name evidence="9" type="ORF">P8828_23570</name>
</gene>
<proteinExistence type="inferred from homology"/>
<reference evidence="9 11" key="3">
    <citation type="submission" date="2023-03" db="EMBL/GenBank/DDBJ databases">
        <title>Agriculturally important microbes genome sequencing.</title>
        <authorList>
            <person name="Dunlap C."/>
        </authorList>
    </citation>
    <scope>NUCLEOTIDE SEQUENCE [LARGE SCALE GENOMIC DNA]</scope>
    <source>
        <strain evidence="9 11">CBP-3203</strain>
    </source>
</reference>
<accession>A0A0J6H263</accession>
<feature type="domain" description="Orn/Lys/Arg decarboxylase C-terminal" evidence="7">
    <location>
        <begin position="406"/>
        <end position="446"/>
    </location>
</feature>
<evidence type="ECO:0000256" key="5">
    <source>
        <dbReference type="ARBA" id="ARBA00023239"/>
    </source>
</evidence>
<dbReference type="PANTHER" id="PTHR43277:SF3">
    <property type="entry name" value="DECARBOXYLASE, PUTATIVE-RELATED"/>
    <property type="match status" value="1"/>
</dbReference>
<evidence type="ECO:0000259" key="6">
    <source>
        <dbReference type="Pfam" id="PF01276"/>
    </source>
</evidence>
<dbReference type="Gene3D" id="3.90.105.10">
    <property type="entry name" value="Molybdopterin biosynthesis moea protein, domain 2"/>
    <property type="match status" value="1"/>
</dbReference>
<dbReference type="STRING" id="1664069.BGLY_0031"/>
<dbReference type="PANTHER" id="PTHR43277">
    <property type="entry name" value="ARGININE DECARBOXYLASE"/>
    <property type="match status" value="1"/>
</dbReference>
<protein>
    <submittedName>
        <fullName evidence="9">Aminotransferase class I/II-fold pyridoxal phosphate-dependent enzyme</fullName>
    </submittedName>
</protein>
<evidence type="ECO:0000313" key="11">
    <source>
        <dbReference type="Proteomes" id="UP001341297"/>
    </source>
</evidence>
<dbReference type="InterPro" id="IPR052357">
    <property type="entry name" value="Orn_Lys_Arg_decarboxylase-I"/>
</dbReference>
<evidence type="ECO:0000313" key="8">
    <source>
        <dbReference type="EMBL" id="KRT94441.1"/>
    </source>
</evidence>
<dbReference type="Pfam" id="PF03711">
    <property type="entry name" value="OKR_DC_1_C"/>
    <property type="match status" value="1"/>
</dbReference>
<evidence type="ECO:0000256" key="4">
    <source>
        <dbReference type="ARBA" id="ARBA00022898"/>
    </source>
</evidence>
<dbReference type="InterPro" id="IPR000310">
    <property type="entry name" value="Orn/Lys/Arg_deCO2ase_major_dom"/>
</dbReference>
<evidence type="ECO:0000256" key="2">
    <source>
        <dbReference type="ARBA" id="ARBA00010671"/>
    </source>
</evidence>
<sequence length="480" mass="53258">MKTPLFTALVNHAKENPYSFHVPGHHNGDVFFDEGKSLFNSILQIDLTELTGLDDLHEPSGVIKEAQDLTAEFYGSKESFFLVNGSTVGNLAMILSVCQPGDLLLVQRNCHKSVFHAIELAGARPVFLTPEIDDEMAVPTRILQQTVKEAVSKYPTAKGIMLTYPNYYGHAADLKPIVAEAHKHHMPVLVDEAHGAHFVLGRPFPKSALEAGADAVVQSAHKTLPAMTMGSFLHLNSRRIDRDRLVHYLTVLQSSSPSYPIMASLDLARAYAEHLLKTNKMERAEKEITAMKEQFLNIAGVEIAEPADPLIWQDPLKVCVRSKQGHSGYELKNIFEQNGVHPELADERQVLFILPLEGKRSLDPETIRRIGKEIESGSPGIHSQAPIGEPVEKITTLPYEKSTLSSFKTESVPFCEAAGRVSAEQVIPYPPGIPLIMEGERVKQESISRLSRLIDLHVHIQGSSHLKQKQLTVYIEEEKS</sequence>
<dbReference type="OrthoDB" id="9815233at2"/>
<dbReference type="InterPro" id="IPR015424">
    <property type="entry name" value="PyrdxlP-dep_Trfase"/>
</dbReference>
<comment type="similarity">
    <text evidence="2">Belongs to the Orn/Lys/Arg decarboxylase class-I family.</text>
</comment>
<organism evidence="8 10">
    <name type="scientific">Bacillus glycinifermentans</name>
    <dbReference type="NCBI Taxonomy" id="1664069"/>
    <lineage>
        <taxon>Bacteria</taxon>
        <taxon>Bacillati</taxon>
        <taxon>Bacillota</taxon>
        <taxon>Bacilli</taxon>
        <taxon>Bacillales</taxon>
        <taxon>Bacillaceae</taxon>
        <taxon>Bacillus</taxon>
    </lineage>
</organism>
<dbReference type="GO" id="GO:0008483">
    <property type="term" value="F:transaminase activity"/>
    <property type="evidence" value="ECO:0007669"/>
    <property type="project" value="UniProtKB-KW"/>
</dbReference>
<reference evidence="8" key="2">
    <citation type="submission" date="2015-10" db="EMBL/GenBank/DDBJ databases">
        <authorList>
            <person name="Gilbert D.G."/>
        </authorList>
    </citation>
    <scope>NUCLEOTIDE SEQUENCE</scope>
    <source>
        <strain evidence="8">GO-13</strain>
    </source>
</reference>
<dbReference type="RefSeq" id="WP_048355906.1">
    <property type="nucleotide sequence ID" value="NZ_CP023481.1"/>
</dbReference>
<dbReference type="InterPro" id="IPR036633">
    <property type="entry name" value="Prn/Lys/Arg_de-COase_C_sf"/>
</dbReference>
<dbReference type="AlphaFoldDB" id="A0A0J6H263"/>
<evidence type="ECO:0000256" key="3">
    <source>
        <dbReference type="ARBA" id="ARBA00022793"/>
    </source>
</evidence>
<feature type="domain" description="Orn/Lys/Arg decarboxylases family 1 pyridoxal-P attachment site" evidence="6">
    <location>
        <begin position="3"/>
        <end position="311"/>
    </location>
</feature>
<evidence type="ECO:0000313" key="10">
    <source>
        <dbReference type="Proteomes" id="UP000036168"/>
    </source>
</evidence>
<dbReference type="InterPro" id="IPR008286">
    <property type="entry name" value="Prn/Lys/Arg_de-COase_C"/>
</dbReference>
<evidence type="ECO:0000259" key="7">
    <source>
        <dbReference type="Pfam" id="PF03711"/>
    </source>
</evidence>
<dbReference type="Proteomes" id="UP001341297">
    <property type="component" value="Unassembled WGS sequence"/>
</dbReference>
<dbReference type="PATRIC" id="fig|1664069.3.peg.2709"/>
<name>A0A0J6H263_9BACI</name>
<dbReference type="CDD" id="cd00615">
    <property type="entry name" value="Orn_deC_like"/>
    <property type="match status" value="1"/>
</dbReference>
<evidence type="ECO:0000256" key="1">
    <source>
        <dbReference type="ARBA" id="ARBA00001933"/>
    </source>
</evidence>
<keyword evidence="9" id="KW-0032">Aminotransferase</keyword>
<dbReference type="SUPFAM" id="SSF55904">
    <property type="entry name" value="Ornithine decarboxylase C-terminal domain"/>
    <property type="match status" value="1"/>
</dbReference>
<dbReference type="EMBL" id="LECW02000011">
    <property type="protein sequence ID" value="KRT94441.1"/>
    <property type="molecule type" value="Genomic_DNA"/>
</dbReference>